<evidence type="ECO:0000256" key="5">
    <source>
        <dbReference type="ARBA" id="ARBA00022679"/>
    </source>
</evidence>
<evidence type="ECO:0000256" key="4">
    <source>
        <dbReference type="ARBA" id="ARBA00022603"/>
    </source>
</evidence>
<dbReference type="GO" id="GO:0005737">
    <property type="term" value="C:cytoplasm"/>
    <property type="evidence" value="ECO:0007669"/>
    <property type="project" value="TreeGrafter"/>
</dbReference>
<keyword evidence="5" id="KW-0808">Transferase</keyword>
<dbReference type="SUPFAM" id="SSF53335">
    <property type="entry name" value="S-adenosyl-L-methionine-dependent methyltransferases"/>
    <property type="match status" value="1"/>
</dbReference>
<keyword evidence="4" id="KW-0489">Methyltransferase</keyword>
<keyword evidence="6" id="KW-0949">S-adenosyl-L-methionine</keyword>
<evidence type="ECO:0000256" key="6">
    <source>
        <dbReference type="ARBA" id="ARBA00022691"/>
    </source>
</evidence>
<evidence type="ECO:0000256" key="3">
    <source>
        <dbReference type="ARBA" id="ARBA00021330"/>
    </source>
</evidence>
<dbReference type="PANTHER" id="PTHR21404">
    <property type="entry name" value="HEN1"/>
    <property type="match status" value="1"/>
</dbReference>
<keyword evidence="10" id="KW-0943">RNA-mediated gene silencing</keyword>
<comment type="caution">
    <text evidence="14">The sequence shown here is derived from an EMBL/GenBank/DDBJ whole genome shotgun (WGS) entry which is preliminary data.</text>
</comment>
<dbReference type="GO" id="GO:0005634">
    <property type="term" value="C:nucleus"/>
    <property type="evidence" value="ECO:0007669"/>
    <property type="project" value="TreeGrafter"/>
</dbReference>
<name>A0AAD4LNV6_9AGAM</name>
<proteinExistence type="inferred from homology"/>
<dbReference type="GO" id="GO:0046872">
    <property type="term" value="F:metal ion binding"/>
    <property type="evidence" value="ECO:0007669"/>
    <property type="project" value="UniProtKB-KW"/>
</dbReference>
<protein>
    <recommendedName>
        <fullName evidence="3">Small RNA 2'-O-methyltransferase</fullName>
        <ecNumber evidence="11">2.1.1.386</ecNumber>
    </recommendedName>
</protein>
<dbReference type="InterPro" id="IPR029063">
    <property type="entry name" value="SAM-dependent_MTases_sf"/>
</dbReference>
<evidence type="ECO:0000256" key="10">
    <source>
        <dbReference type="ARBA" id="ARBA00023158"/>
    </source>
</evidence>
<comment type="catalytic activity">
    <reaction evidence="12">
        <text>small RNA 3'-end nucleotide + S-adenosyl-L-methionine = small RNA 3'-end 2'-O-methylnucleotide + S-adenosyl-L-homocysteine + H(+)</text>
        <dbReference type="Rhea" id="RHEA:37887"/>
        <dbReference type="Rhea" id="RHEA-COMP:10415"/>
        <dbReference type="Rhea" id="RHEA-COMP:10416"/>
        <dbReference type="ChEBI" id="CHEBI:15378"/>
        <dbReference type="ChEBI" id="CHEBI:57856"/>
        <dbReference type="ChEBI" id="CHEBI:59789"/>
        <dbReference type="ChEBI" id="CHEBI:74896"/>
        <dbReference type="ChEBI" id="CHEBI:74898"/>
        <dbReference type="EC" id="2.1.1.386"/>
    </reaction>
</comment>
<organism evidence="14 15">
    <name type="scientific">Lactarius akahatsu</name>
    <dbReference type="NCBI Taxonomy" id="416441"/>
    <lineage>
        <taxon>Eukaryota</taxon>
        <taxon>Fungi</taxon>
        <taxon>Dikarya</taxon>
        <taxon>Basidiomycota</taxon>
        <taxon>Agaricomycotina</taxon>
        <taxon>Agaricomycetes</taxon>
        <taxon>Russulales</taxon>
        <taxon>Russulaceae</taxon>
        <taxon>Lactarius</taxon>
    </lineage>
</organism>
<feature type="region of interest" description="Disordered" evidence="13">
    <location>
        <begin position="404"/>
        <end position="462"/>
    </location>
</feature>
<keyword evidence="15" id="KW-1185">Reference proteome</keyword>
<keyword evidence="8" id="KW-0460">Magnesium</keyword>
<comment type="similarity">
    <text evidence="2">Belongs to the methyltransferase superfamily. HEN1 family.</text>
</comment>
<dbReference type="GO" id="GO:0003723">
    <property type="term" value="F:RNA binding"/>
    <property type="evidence" value="ECO:0007669"/>
    <property type="project" value="UniProtKB-KW"/>
</dbReference>
<evidence type="ECO:0000256" key="1">
    <source>
        <dbReference type="ARBA" id="ARBA00001946"/>
    </source>
</evidence>
<dbReference type="PANTHER" id="PTHR21404:SF3">
    <property type="entry name" value="SMALL RNA 2'-O-METHYLTRANSFERASE"/>
    <property type="match status" value="1"/>
</dbReference>
<evidence type="ECO:0000313" key="15">
    <source>
        <dbReference type="Proteomes" id="UP001201163"/>
    </source>
</evidence>
<evidence type="ECO:0000256" key="7">
    <source>
        <dbReference type="ARBA" id="ARBA00022723"/>
    </source>
</evidence>
<dbReference type="Proteomes" id="UP001201163">
    <property type="component" value="Unassembled WGS sequence"/>
</dbReference>
<dbReference type="EC" id="2.1.1.386" evidence="11"/>
<evidence type="ECO:0000256" key="12">
    <source>
        <dbReference type="ARBA" id="ARBA00048418"/>
    </source>
</evidence>
<gene>
    <name evidence="14" type="ORF">EDB92DRAFT_253071</name>
</gene>
<sequence length="483" mass="54645">MLTYRMRHWWSCSSIAAQIQSVEVKFQPPLREQRRTWVLDVLRRESVTSALDVGCGEGVLLHHLTHTTPWRAYSSSTPAPAVFEKPDLIHIREMHGLDIVHDDLLYAVNITEPPKLAYDWTRFEELNVSIWEGGLQKPNPTFKGIDCIVATEVIEHLPEDVLTSFAPILLGNYAPRLLLLTTPSYDYNACFSAPGDRKWGYPDPTLRTDRVFRHDDHKFEWTVDECVAWCRAVAADWGYEVIIDGIGRSTTKDPWGRDGGKVRASQAVTFRRREGDEWATRRATRYAEWASGRVDGGQPHKLLATHHYEAHAAAEKPASREDIVAAIKIAIQNIGAVDVTILELWREEPTSSACGGWLEVLVDVLEQDTSFVVHKEGKDAADWVVELPGVEVRGRGPWQDVWAQNSEATEDDDESFDDDEYSEKSSDDDEEDQDEAEDTAEVTIASEWTTTEDGGCGTESESILKSWAEWKPVPGWFEECSWD</sequence>
<dbReference type="EMBL" id="JAKELL010000013">
    <property type="protein sequence ID" value="KAH8994999.1"/>
    <property type="molecule type" value="Genomic_DNA"/>
</dbReference>
<dbReference type="GO" id="GO:0090486">
    <property type="term" value="F:small RNA 2'-O-methyltransferase activity"/>
    <property type="evidence" value="ECO:0007669"/>
    <property type="project" value="UniProtKB-EC"/>
</dbReference>
<dbReference type="InterPro" id="IPR026610">
    <property type="entry name" value="Hen1"/>
</dbReference>
<dbReference type="Gene3D" id="3.40.50.150">
    <property type="entry name" value="Vaccinia Virus protein VP39"/>
    <property type="match status" value="1"/>
</dbReference>
<evidence type="ECO:0000256" key="13">
    <source>
        <dbReference type="SAM" id="MobiDB-lite"/>
    </source>
</evidence>
<reference evidence="14" key="1">
    <citation type="submission" date="2022-01" db="EMBL/GenBank/DDBJ databases">
        <title>Comparative genomics reveals a dynamic genome evolution in the ectomycorrhizal milk-cap (Lactarius) mushrooms.</title>
        <authorList>
            <consortium name="DOE Joint Genome Institute"/>
            <person name="Lebreton A."/>
            <person name="Tang N."/>
            <person name="Kuo A."/>
            <person name="LaButti K."/>
            <person name="Drula E."/>
            <person name="Barry K."/>
            <person name="Clum A."/>
            <person name="Lipzen A."/>
            <person name="Mousain D."/>
            <person name="Ng V."/>
            <person name="Wang R."/>
            <person name="Wang X."/>
            <person name="Dai Y."/>
            <person name="Henrissat B."/>
            <person name="Grigoriev I.V."/>
            <person name="Guerin-Laguette A."/>
            <person name="Yu F."/>
            <person name="Martin F.M."/>
        </authorList>
    </citation>
    <scope>NUCLEOTIDE SEQUENCE</scope>
    <source>
        <strain evidence="14">QP</strain>
    </source>
</reference>
<evidence type="ECO:0000256" key="2">
    <source>
        <dbReference type="ARBA" id="ARBA00009026"/>
    </source>
</evidence>
<dbReference type="GO" id="GO:0030422">
    <property type="term" value="P:siRNA processing"/>
    <property type="evidence" value="ECO:0007669"/>
    <property type="project" value="TreeGrafter"/>
</dbReference>
<dbReference type="AlphaFoldDB" id="A0AAD4LNV6"/>
<evidence type="ECO:0000256" key="11">
    <source>
        <dbReference type="ARBA" id="ARBA00035025"/>
    </source>
</evidence>
<keyword evidence="7" id="KW-0479">Metal-binding</keyword>
<evidence type="ECO:0000256" key="9">
    <source>
        <dbReference type="ARBA" id="ARBA00022884"/>
    </source>
</evidence>
<dbReference type="GO" id="GO:0001510">
    <property type="term" value="P:RNA methylation"/>
    <property type="evidence" value="ECO:0007669"/>
    <property type="project" value="InterPro"/>
</dbReference>
<accession>A0AAD4LNV6</accession>
<evidence type="ECO:0000313" key="14">
    <source>
        <dbReference type="EMBL" id="KAH8994999.1"/>
    </source>
</evidence>
<feature type="compositionally biased region" description="Acidic residues" evidence="13">
    <location>
        <begin position="408"/>
        <end position="440"/>
    </location>
</feature>
<evidence type="ECO:0000256" key="8">
    <source>
        <dbReference type="ARBA" id="ARBA00022842"/>
    </source>
</evidence>
<keyword evidence="9" id="KW-0694">RNA-binding</keyword>
<comment type="cofactor">
    <cofactor evidence="1">
        <name>Mg(2+)</name>
        <dbReference type="ChEBI" id="CHEBI:18420"/>
    </cofactor>
</comment>